<name>A0A0E0C2T7_9ORYZ</name>
<dbReference type="Proteomes" id="UP000008021">
    <property type="component" value="Chromosome 1"/>
</dbReference>
<protein>
    <submittedName>
        <fullName evidence="1">Uncharacterized protein</fullName>
    </submittedName>
</protein>
<evidence type="ECO:0000313" key="1">
    <source>
        <dbReference type="EnsemblPlants" id="OMERI01G16360.1"/>
    </source>
</evidence>
<proteinExistence type="predicted"/>
<dbReference type="HOGENOM" id="CLU_1848278_0_0_1"/>
<dbReference type="Gramene" id="OMERI01G16360.1">
    <property type="protein sequence ID" value="OMERI01G16360.1"/>
    <property type="gene ID" value="OMERI01G16360"/>
</dbReference>
<organism evidence="1">
    <name type="scientific">Oryza meridionalis</name>
    <dbReference type="NCBI Taxonomy" id="40149"/>
    <lineage>
        <taxon>Eukaryota</taxon>
        <taxon>Viridiplantae</taxon>
        <taxon>Streptophyta</taxon>
        <taxon>Embryophyta</taxon>
        <taxon>Tracheophyta</taxon>
        <taxon>Spermatophyta</taxon>
        <taxon>Magnoliopsida</taxon>
        <taxon>Liliopsida</taxon>
        <taxon>Poales</taxon>
        <taxon>Poaceae</taxon>
        <taxon>BOP clade</taxon>
        <taxon>Oryzoideae</taxon>
        <taxon>Oryzeae</taxon>
        <taxon>Oryzinae</taxon>
        <taxon>Oryza</taxon>
    </lineage>
</organism>
<reference evidence="1" key="2">
    <citation type="submission" date="2018-05" db="EMBL/GenBank/DDBJ databases">
        <title>OmerRS3 (Oryza meridionalis Reference Sequence Version 3).</title>
        <authorList>
            <person name="Zhang J."/>
            <person name="Kudrna D."/>
            <person name="Lee S."/>
            <person name="Talag J."/>
            <person name="Welchert J."/>
            <person name="Wing R.A."/>
        </authorList>
    </citation>
    <scope>NUCLEOTIDE SEQUENCE [LARGE SCALE GENOMIC DNA]</scope>
    <source>
        <strain evidence="1">cv. OR44</strain>
    </source>
</reference>
<keyword evidence="2" id="KW-1185">Reference proteome</keyword>
<reference evidence="1" key="1">
    <citation type="submission" date="2015-04" db="UniProtKB">
        <authorList>
            <consortium name="EnsemblPlants"/>
        </authorList>
    </citation>
    <scope>IDENTIFICATION</scope>
</reference>
<dbReference type="EnsemblPlants" id="OMERI01G16360.1">
    <property type="protein sequence ID" value="OMERI01G16360.1"/>
    <property type="gene ID" value="OMERI01G16360"/>
</dbReference>
<sequence length="139" mass="14639">MTAAGHGGVSGIKEAVVTIATIEEIVKLFLGVGAQAHAEAELLTTLQEVAIVDEVTVIKGKASLWCRFVHPNLGLYHNGWPRGIKYQTPRRILEGQGTAAPVSCGGACDTGEGMIPWRILLGKAARNRGIGVVGNLWGV</sequence>
<accession>A0A0E0C2T7</accession>
<evidence type="ECO:0000313" key="2">
    <source>
        <dbReference type="Proteomes" id="UP000008021"/>
    </source>
</evidence>
<dbReference type="AlphaFoldDB" id="A0A0E0C2T7"/>